<gene>
    <name evidence="1" type="ORF">EV129_11312</name>
</gene>
<evidence type="ECO:0000313" key="2">
    <source>
        <dbReference type="Proteomes" id="UP000295507"/>
    </source>
</evidence>
<dbReference type="Proteomes" id="UP000295507">
    <property type="component" value="Unassembled WGS sequence"/>
</dbReference>
<proteinExistence type="predicted"/>
<dbReference type="EMBL" id="SMBK01000013">
    <property type="protein sequence ID" value="TCU34029.1"/>
    <property type="molecule type" value="Genomic_DNA"/>
</dbReference>
<dbReference type="AlphaFoldDB" id="A0A4R3RI25"/>
<sequence length="138" mass="15331">MTGSNQTPPPAQTEEQELPYICDECTHGYAGTCCCSAPPAQPVDDAAEFQCLVPFPDQSDSFVNGFEAGMVWQRMINGERLIGGNEEIAMHSANADVFRRMASAHGYDVTVERCDQEWAIFTFTKWPKRFKIVEGSQS</sequence>
<organism evidence="1 2">
    <name type="scientific">Rhizobium azibense</name>
    <dbReference type="NCBI Taxonomy" id="1136135"/>
    <lineage>
        <taxon>Bacteria</taxon>
        <taxon>Pseudomonadati</taxon>
        <taxon>Pseudomonadota</taxon>
        <taxon>Alphaproteobacteria</taxon>
        <taxon>Hyphomicrobiales</taxon>
        <taxon>Rhizobiaceae</taxon>
        <taxon>Rhizobium/Agrobacterium group</taxon>
        <taxon>Rhizobium</taxon>
    </lineage>
</organism>
<protein>
    <submittedName>
        <fullName evidence="1">Uncharacterized protein</fullName>
    </submittedName>
</protein>
<name>A0A4R3RI25_9HYPH</name>
<evidence type="ECO:0000313" key="1">
    <source>
        <dbReference type="EMBL" id="TCU34029.1"/>
    </source>
</evidence>
<comment type="caution">
    <text evidence="1">The sequence shown here is derived from an EMBL/GenBank/DDBJ whole genome shotgun (WGS) entry which is preliminary data.</text>
</comment>
<reference evidence="1 2" key="1">
    <citation type="submission" date="2019-03" db="EMBL/GenBank/DDBJ databases">
        <title>Genomic Encyclopedia of Type Strains, Phase IV (KMG-V): Genome sequencing to study the core and pangenomes of soil and plant-associated prokaryotes.</title>
        <authorList>
            <person name="Whitman W."/>
        </authorList>
    </citation>
    <scope>NUCLEOTIDE SEQUENCE [LARGE SCALE GENOMIC DNA]</scope>
    <source>
        <strain evidence="1 2">IE4868</strain>
    </source>
</reference>
<dbReference type="RefSeq" id="WP_132552809.1">
    <property type="nucleotide sequence ID" value="NZ_SMBK01000013.1"/>
</dbReference>
<accession>A0A4R3RI25</accession>